<organism evidence="2 3">
    <name type="scientific">Blumeria graminis f. sp. tritici 96224</name>
    <dbReference type="NCBI Taxonomy" id="1268274"/>
    <lineage>
        <taxon>Eukaryota</taxon>
        <taxon>Fungi</taxon>
        <taxon>Dikarya</taxon>
        <taxon>Ascomycota</taxon>
        <taxon>Pezizomycotina</taxon>
        <taxon>Leotiomycetes</taxon>
        <taxon>Erysiphales</taxon>
        <taxon>Erysiphaceae</taxon>
        <taxon>Blumeria</taxon>
    </lineage>
</organism>
<name>A0A656KI44_BLUGR</name>
<feature type="signal peptide" evidence="1">
    <location>
        <begin position="1"/>
        <end position="18"/>
    </location>
</feature>
<dbReference type="EMBL" id="KE375086">
    <property type="protein sequence ID" value="EPQ64004.1"/>
    <property type="molecule type" value="Genomic_DNA"/>
</dbReference>
<protein>
    <submittedName>
        <fullName evidence="2">Uncharacterized protein</fullName>
    </submittedName>
</protein>
<evidence type="ECO:0000313" key="3">
    <source>
        <dbReference type="Proteomes" id="UP000053110"/>
    </source>
</evidence>
<proteinExistence type="predicted"/>
<evidence type="ECO:0000256" key="1">
    <source>
        <dbReference type="SAM" id="SignalP"/>
    </source>
</evidence>
<dbReference type="OrthoDB" id="10353644at2759"/>
<reference evidence="3" key="1">
    <citation type="journal article" date="2013" name="Nat. Genet.">
        <title>The wheat powdery mildew genome shows the unique evolution of an obligate biotroph.</title>
        <authorList>
            <person name="Wicker T."/>
            <person name="Oberhaensli S."/>
            <person name="Parlange F."/>
            <person name="Buchmann J.P."/>
            <person name="Shatalina M."/>
            <person name="Roffler S."/>
            <person name="Ben-David R."/>
            <person name="Dolezel J."/>
            <person name="Simkova H."/>
            <person name="Schulze-Lefert P."/>
            <person name="Spanu P.D."/>
            <person name="Bruggmann R."/>
            <person name="Amselem J."/>
            <person name="Quesneville H."/>
            <person name="Ver Loren van Themaat E."/>
            <person name="Paape T."/>
            <person name="Shimizu K.K."/>
            <person name="Keller B."/>
        </authorList>
    </citation>
    <scope>NUCLEOTIDE SEQUENCE [LARGE SCALE GENOMIC DNA]</scope>
    <source>
        <strain evidence="3">96224</strain>
    </source>
</reference>
<accession>A0A656KI44</accession>
<dbReference type="AlphaFoldDB" id="A0A656KI44"/>
<evidence type="ECO:0000313" key="2">
    <source>
        <dbReference type="EMBL" id="EPQ64004.1"/>
    </source>
</evidence>
<feature type="chain" id="PRO_5024861104" evidence="1">
    <location>
        <begin position="19"/>
        <end position="159"/>
    </location>
</feature>
<dbReference type="Proteomes" id="UP000053110">
    <property type="component" value="Unassembled WGS sequence"/>
</dbReference>
<keyword evidence="1" id="KW-0732">Signal</keyword>
<gene>
    <name evidence="2" type="ORF">BGT96224_BCG9</name>
</gene>
<sequence>MKFITAALIASLIGMSASYMEDYDDDIEFDYTYKLPVLDENFKLDCYGSKSYTKSTILRYVQKAISKDRSQRTRLDTYYFLRFYGQPLLVYKAADDRFQDVFYLGTQFELHIIMDKQYTFLAGMIKYAVTDPETGLRGTREMVCKFYPGTQFQQYVQPR</sequence>